<organism evidence="4 5">
    <name type="scientific">Chlorobium phaeobacteroides (strain DSM 266 / SMG 266 / 2430)</name>
    <dbReference type="NCBI Taxonomy" id="290317"/>
    <lineage>
        <taxon>Bacteria</taxon>
        <taxon>Pseudomonadati</taxon>
        <taxon>Chlorobiota</taxon>
        <taxon>Chlorobiia</taxon>
        <taxon>Chlorobiales</taxon>
        <taxon>Chlorobiaceae</taxon>
        <taxon>Chlorobium/Pelodictyon group</taxon>
        <taxon>Chlorobium</taxon>
    </lineage>
</organism>
<dbReference type="KEGG" id="cph:Cpha266_0676"/>
<dbReference type="OrthoDB" id="9804207at2"/>
<dbReference type="InterPro" id="IPR000415">
    <property type="entry name" value="Nitroreductase-like"/>
</dbReference>
<dbReference type="Proteomes" id="UP000008701">
    <property type="component" value="Chromosome"/>
</dbReference>
<sequence length="192" mass="21541">MHFRDLVTRTRSCRRFDGSYRISKSALRDLVELACYAPSAKNLQPLKYIGVTDPDRFADIFSCLSWAGYLDEWSGPEESERPSAYLVMLGDRALSPFIACDSGIAAQTIMLGATNMGLGGCMVGSVDRDRLRQLLGFAEWLDVLFVIALGKPVETIVIDQMAEEEDVRYFRDIHGIHHVPKRMVDDVLLGLH</sequence>
<evidence type="ECO:0000313" key="4">
    <source>
        <dbReference type="EMBL" id="ABL64731.1"/>
    </source>
</evidence>
<name>A1BEA4_CHLPD</name>
<dbReference type="CDD" id="cd02062">
    <property type="entry name" value="Nitro_FMN_reductase"/>
    <property type="match status" value="1"/>
</dbReference>
<evidence type="ECO:0000313" key="5">
    <source>
        <dbReference type="Proteomes" id="UP000008701"/>
    </source>
</evidence>
<dbReference type="AlphaFoldDB" id="A1BEA4"/>
<dbReference type="InterPro" id="IPR029479">
    <property type="entry name" value="Nitroreductase"/>
</dbReference>
<keyword evidence="5" id="KW-1185">Reference proteome</keyword>
<proteinExistence type="inferred from homology"/>
<evidence type="ECO:0000259" key="3">
    <source>
        <dbReference type="Pfam" id="PF00881"/>
    </source>
</evidence>
<feature type="domain" description="Nitroreductase" evidence="3">
    <location>
        <begin position="91"/>
        <end position="151"/>
    </location>
</feature>
<dbReference type="Gene3D" id="2.20.180.10">
    <property type="entry name" value="putative fmn-dependent nitroreductase like domains"/>
    <property type="match status" value="1"/>
</dbReference>
<dbReference type="STRING" id="290317.Cpha266_0676"/>
<protein>
    <submittedName>
        <fullName evidence="4">Nitroreductase</fullName>
    </submittedName>
</protein>
<comment type="similarity">
    <text evidence="1">Belongs to the nitroreductase family.</text>
</comment>
<dbReference type="RefSeq" id="WP_011744561.1">
    <property type="nucleotide sequence ID" value="NC_008639.1"/>
</dbReference>
<dbReference type="EMBL" id="CP000492">
    <property type="protein sequence ID" value="ABL64731.1"/>
    <property type="molecule type" value="Genomic_DNA"/>
</dbReference>
<accession>A1BEA4</accession>
<dbReference type="SUPFAM" id="SSF55469">
    <property type="entry name" value="FMN-dependent nitroreductase-like"/>
    <property type="match status" value="1"/>
</dbReference>
<evidence type="ECO:0000256" key="1">
    <source>
        <dbReference type="ARBA" id="ARBA00007118"/>
    </source>
</evidence>
<dbReference type="GO" id="GO:0016491">
    <property type="term" value="F:oxidoreductase activity"/>
    <property type="evidence" value="ECO:0007669"/>
    <property type="project" value="UniProtKB-KW"/>
</dbReference>
<feature type="domain" description="Nitroreductase" evidence="3">
    <location>
        <begin position="8"/>
        <end position="54"/>
    </location>
</feature>
<dbReference type="Pfam" id="PF00881">
    <property type="entry name" value="Nitroreductase"/>
    <property type="match status" value="2"/>
</dbReference>
<gene>
    <name evidence="4" type="ordered locus">Cpha266_0676</name>
</gene>
<dbReference type="Gene3D" id="3.40.109.10">
    <property type="entry name" value="NADH Oxidase"/>
    <property type="match status" value="1"/>
</dbReference>
<keyword evidence="2" id="KW-0560">Oxidoreductase</keyword>
<dbReference type="eggNOG" id="COG0778">
    <property type="taxonomic scope" value="Bacteria"/>
</dbReference>
<dbReference type="HOGENOM" id="CLU_070764_8_0_10"/>
<dbReference type="PANTHER" id="PTHR43673:SF10">
    <property type="entry name" value="NADH DEHYDROGENASE_NAD(P)H NITROREDUCTASE XCC3605-RELATED"/>
    <property type="match status" value="1"/>
</dbReference>
<evidence type="ECO:0000256" key="2">
    <source>
        <dbReference type="ARBA" id="ARBA00023002"/>
    </source>
</evidence>
<reference evidence="4 5" key="1">
    <citation type="submission" date="2006-12" db="EMBL/GenBank/DDBJ databases">
        <title>Complete sequence of Chlorobium phaeobacteroides DSM 266.</title>
        <authorList>
            <consortium name="US DOE Joint Genome Institute"/>
            <person name="Copeland A."/>
            <person name="Lucas S."/>
            <person name="Lapidus A."/>
            <person name="Barry K."/>
            <person name="Detter J.C."/>
            <person name="Glavina del Rio T."/>
            <person name="Hammon N."/>
            <person name="Israni S."/>
            <person name="Pitluck S."/>
            <person name="Goltsman E."/>
            <person name="Schmutz J."/>
            <person name="Larimer F."/>
            <person name="Land M."/>
            <person name="Hauser L."/>
            <person name="Mikhailova N."/>
            <person name="Li T."/>
            <person name="Overmann J."/>
            <person name="Bryant D.A."/>
            <person name="Richardson P."/>
        </authorList>
    </citation>
    <scope>NUCLEOTIDE SEQUENCE [LARGE SCALE GENOMIC DNA]</scope>
    <source>
        <strain evidence="4 5">DSM 266</strain>
    </source>
</reference>
<dbReference type="InterPro" id="IPR023312">
    <property type="entry name" value="Put_nitroreductase_C_bac"/>
</dbReference>
<dbReference type="PANTHER" id="PTHR43673">
    <property type="entry name" value="NAD(P)H NITROREDUCTASE YDGI-RELATED"/>
    <property type="match status" value="1"/>
</dbReference>